<organism evidence="1 2">
    <name type="scientific">Microbulbifer variabilis</name>
    <dbReference type="NCBI Taxonomy" id="266805"/>
    <lineage>
        <taxon>Bacteria</taxon>
        <taxon>Pseudomonadati</taxon>
        <taxon>Pseudomonadota</taxon>
        <taxon>Gammaproteobacteria</taxon>
        <taxon>Cellvibrionales</taxon>
        <taxon>Microbulbiferaceae</taxon>
        <taxon>Microbulbifer</taxon>
    </lineage>
</organism>
<reference evidence="1" key="1">
    <citation type="submission" date="2022-02" db="EMBL/GenBank/DDBJ databases">
        <title>Coral-associated bacteria.</title>
        <authorList>
            <person name="Tang K."/>
            <person name="Wang X."/>
        </authorList>
    </citation>
    <scope>NUCLEOTIDE SEQUENCE</scope>
    <source>
        <strain evidence="1">SCSIO 43006</strain>
    </source>
</reference>
<gene>
    <name evidence="1" type="ORF">MJO52_09630</name>
</gene>
<dbReference type="InterPro" id="IPR001938">
    <property type="entry name" value="Thaumatin"/>
</dbReference>
<evidence type="ECO:0008006" key="3">
    <source>
        <dbReference type="Google" id="ProtNLM"/>
    </source>
</evidence>
<evidence type="ECO:0000313" key="2">
    <source>
        <dbReference type="Proteomes" id="UP001055658"/>
    </source>
</evidence>
<dbReference type="Gene3D" id="2.60.110.10">
    <property type="entry name" value="Thaumatin"/>
    <property type="match status" value="1"/>
</dbReference>
<dbReference type="PROSITE" id="PS51367">
    <property type="entry name" value="THAUMATIN_2"/>
    <property type="match status" value="1"/>
</dbReference>
<dbReference type="Pfam" id="PF00314">
    <property type="entry name" value="Thaumatin"/>
    <property type="match status" value="1"/>
</dbReference>
<keyword evidence="2" id="KW-1185">Reference proteome</keyword>
<name>A0ABY4VJ08_9GAMM</name>
<evidence type="ECO:0000313" key="1">
    <source>
        <dbReference type="EMBL" id="USD23376.1"/>
    </source>
</evidence>
<dbReference type="RefSeq" id="WP_252085722.1">
    <property type="nucleotide sequence ID" value="NZ_CP092418.1"/>
</dbReference>
<accession>A0ABY4VJ08</accession>
<proteinExistence type="predicted"/>
<dbReference type="Proteomes" id="UP001055658">
    <property type="component" value="Chromosome"/>
</dbReference>
<dbReference type="EMBL" id="CP092418">
    <property type="protein sequence ID" value="USD23376.1"/>
    <property type="molecule type" value="Genomic_DNA"/>
</dbReference>
<protein>
    <recommendedName>
        <fullName evidence="3">Thaumatin domain-containing protein</fullName>
    </recommendedName>
</protein>
<dbReference type="SUPFAM" id="SSF49870">
    <property type="entry name" value="Osmotin, thaumatin-like protein"/>
    <property type="match status" value="1"/>
</dbReference>
<dbReference type="InterPro" id="IPR037176">
    <property type="entry name" value="Osmotin/thaumatin-like_sf"/>
</dbReference>
<sequence>MKNVIKHVSAWCISLSAGIVVPNVSLAGAKNYLMWQLPTNVSYPVYVYSGGVQIDYLYSSTQQAFLGEYNASLKGTYKLYYKNKKNEWISCTFAMKNGKVNSKSTSCPGAVINNPVSNSNVYAVAFGAQVWPGKSAPSKPAITNYGNRKITFKNQTKYPKIQVGMICTKKVNPKNNNCKNTQNLFEIDKGSSKVFSVDVKSGGGSKFLAGLKSSAFTMTAYQICPNSQCEWVNTGGYGNGKNPYATKIEYTSLSVKINKDNEQIPKGATNFDVSAVDGYNISVIAYPAAPAYCTYTIPPENSNILGAGYYDSSNPLGVLRIDESVCKASSQLPTKNDGKPWDLTLLSKKNNFKGCMSPCTYARIKSNNEVDLFCCTGDYSSPTSCDQSPGKIGANNSTYVKNLKAPTSKHVYRYAFDDAIGDFACPAETDFVIVFK</sequence>